<evidence type="ECO:0000313" key="7">
    <source>
        <dbReference type="EMBL" id="MDR6593055.1"/>
    </source>
</evidence>
<dbReference type="InterPro" id="IPR004839">
    <property type="entry name" value="Aminotransferase_I/II_large"/>
</dbReference>
<dbReference type="PANTHER" id="PTHR43525">
    <property type="entry name" value="PROTEIN MALY"/>
    <property type="match status" value="1"/>
</dbReference>
<feature type="domain" description="Aminotransferase class I/classII large" evidence="6">
    <location>
        <begin position="33"/>
        <end position="376"/>
    </location>
</feature>
<protein>
    <recommendedName>
        <fullName evidence="2">cysteine-S-conjugate beta-lyase</fullName>
        <ecNumber evidence="2">4.4.1.13</ecNumber>
    </recommendedName>
</protein>
<accession>A0ABU1PQY4</accession>
<dbReference type="EC" id="4.4.1.13" evidence="2"/>
<dbReference type="InterPro" id="IPR015421">
    <property type="entry name" value="PyrdxlP-dep_Trfase_major"/>
</dbReference>
<sequence length="396" mass="42529">MWRGSDGITVDSLRERGGLKWDTAGPGRLAACVAEMDFGTAPEVAEALHDAVNRNQVGYLTPRLAARLAEACAAWQHDRYGWDVSPADVRPLPDVIRALHIAVECFSRPGSAVIVPVPAYTPFLVVPRLLGRRVIQIGMVESGGHYGYDLDALDRAFAAGGNLLVLCNPHNPLGAVAERGELLAIAEVVERHRGRVFSDEVHAPLVYRGHRHVPYATTCDAAAGHAITATSTSKAWNVAGLKCAQLLTGNDADRKRWGELGRLHTDGTATLGVLAATTAYLTGGPWLDAVLAQLDRNRHLLAELLDSHLPKVRYTPPEGTYLGWLDLRDHPRSADIVERAQVTVLDGAEFGPPGVGFLRLNFATTPAILAEIVQRLAHAAGAADPVRSPAHGKPVH</sequence>
<dbReference type="CDD" id="cd00609">
    <property type="entry name" value="AAT_like"/>
    <property type="match status" value="1"/>
</dbReference>
<comment type="cofactor">
    <cofactor evidence="1">
        <name>pyridoxal 5'-phosphate</name>
        <dbReference type="ChEBI" id="CHEBI:597326"/>
    </cofactor>
</comment>
<name>A0ABU1PQY4_9PSEU</name>
<dbReference type="InterPro" id="IPR015422">
    <property type="entry name" value="PyrdxlP-dep_Trfase_small"/>
</dbReference>
<gene>
    <name evidence="7" type="ORF">J2S66_001439</name>
</gene>
<dbReference type="Gene3D" id="3.90.1150.10">
    <property type="entry name" value="Aspartate Aminotransferase, domain 1"/>
    <property type="match status" value="1"/>
</dbReference>
<reference evidence="7 8" key="1">
    <citation type="submission" date="2023-07" db="EMBL/GenBank/DDBJ databases">
        <title>Sequencing the genomes of 1000 actinobacteria strains.</title>
        <authorList>
            <person name="Klenk H.-P."/>
        </authorList>
    </citation>
    <scope>NUCLEOTIDE SEQUENCE [LARGE SCALE GENOMIC DNA]</scope>
    <source>
        <strain evidence="7 8">DSM 43749</strain>
    </source>
</reference>
<evidence type="ECO:0000256" key="3">
    <source>
        <dbReference type="ARBA" id="ARBA00022898"/>
    </source>
</evidence>
<keyword evidence="4 7" id="KW-0456">Lyase</keyword>
<evidence type="ECO:0000256" key="4">
    <source>
        <dbReference type="ARBA" id="ARBA00023239"/>
    </source>
</evidence>
<dbReference type="RefSeq" id="WP_310305309.1">
    <property type="nucleotide sequence ID" value="NZ_BAAAXB010000001.1"/>
</dbReference>
<comment type="caution">
    <text evidence="7">The sequence shown here is derived from an EMBL/GenBank/DDBJ whole genome shotgun (WGS) entry which is preliminary data.</text>
</comment>
<dbReference type="Gene3D" id="3.40.640.10">
    <property type="entry name" value="Type I PLP-dependent aspartate aminotransferase-like (Major domain)"/>
    <property type="match status" value="1"/>
</dbReference>
<dbReference type="GO" id="GO:0047804">
    <property type="term" value="F:cysteine-S-conjugate beta-lyase activity"/>
    <property type="evidence" value="ECO:0007669"/>
    <property type="project" value="UniProtKB-EC"/>
</dbReference>
<dbReference type="PANTHER" id="PTHR43525:SF2">
    <property type="entry name" value="CYSTATHIONINE BETA-LYASE-RELATED"/>
    <property type="match status" value="1"/>
</dbReference>
<dbReference type="SUPFAM" id="SSF53383">
    <property type="entry name" value="PLP-dependent transferases"/>
    <property type="match status" value="1"/>
</dbReference>
<evidence type="ECO:0000256" key="1">
    <source>
        <dbReference type="ARBA" id="ARBA00001933"/>
    </source>
</evidence>
<dbReference type="InterPro" id="IPR015424">
    <property type="entry name" value="PyrdxlP-dep_Trfase"/>
</dbReference>
<dbReference type="EMBL" id="JAVDSG010000001">
    <property type="protein sequence ID" value="MDR6593055.1"/>
    <property type="molecule type" value="Genomic_DNA"/>
</dbReference>
<dbReference type="Pfam" id="PF00155">
    <property type="entry name" value="Aminotran_1_2"/>
    <property type="match status" value="1"/>
</dbReference>
<evidence type="ECO:0000259" key="6">
    <source>
        <dbReference type="Pfam" id="PF00155"/>
    </source>
</evidence>
<proteinExistence type="inferred from homology"/>
<dbReference type="InterPro" id="IPR051798">
    <property type="entry name" value="Class-II_PLP-Dep_Aminotrans"/>
</dbReference>
<organism evidence="7 8">
    <name type="scientific">Saccharothrix longispora</name>
    <dbReference type="NCBI Taxonomy" id="33920"/>
    <lineage>
        <taxon>Bacteria</taxon>
        <taxon>Bacillati</taxon>
        <taxon>Actinomycetota</taxon>
        <taxon>Actinomycetes</taxon>
        <taxon>Pseudonocardiales</taxon>
        <taxon>Pseudonocardiaceae</taxon>
        <taxon>Saccharothrix</taxon>
    </lineage>
</organism>
<keyword evidence="8" id="KW-1185">Reference proteome</keyword>
<evidence type="ECO:0000313" key="8">
    <source>
        <dbReference type="Proteomes" id="UP001268819"/>
    </source>
</evidence>
<evidence type="ECO:0000256" key="2">
    <source>
        <dbReference type="ARBA" id="ARBA00012224"/>
    </source>
</evidence>
<evidence type="ECO:0000256" key="5">
    <source>
        <dbReference type="ARBA" id="ARBA00037974"/>
    </source>
</evidence>
<comment type="similarity">
    <text evidence="5">Belongs to the class-II pyridoxal-phosphate-dependent aminotransferase family. MalY/PatB cystathionine beta-lyase subfamily.</text>
</comment>
<keyword evidence="3" id="KW-0663">Pyridoxal phosphate</keyword>
<dbReference type="Proteomes" id="UP001268819">
    <property type="component" value="Unassembled WGS sequence"/>
</dbReference>